<evidence type="ECO:0008006" key="9">
    <source>
        <dbReference type="Google" id="ProtNLM"/>
    </source>
</evidence>
<dbReference type="InterPro" id="IPR029058">
    <property type="entry name" value="AB_hydrolase_fold"/>
</dbReference>
<accession>A0AAW2FLP3</accession>
<evidence type="ECO:0000256" key="3">
    <source>
        <dbReference type="ARBA" id="ARBA00022729"/>
    </source>
</evidence>
<evidence type="ECO:0000256" key="5">
    <source>
        <dbReference type="ARBA" id="ARBA00023180"/>
    </source>
</evidence>
<name>A0AAW2FLP3_9HYME</name>
<feature type="signal peptide" evidence="6">
    <location>
        <begin position="1"/>
        <end position="19"/>
    </location>
</feature>
<keyword evidence="3 6" id="KW-0732">Signal</keyword>
<protein>
    <recommendedName>
        <fullName evidence="9">Serine protease K12H4.7</fullName>
    </recommendedName>
</protein>
<dbReference type="InterPro" id="IPR008758">
    <property type="entry name" value="Peptidase_S28"/>
</dbReference>
<evidence type="ECO:0000313" key="8">
    <source>
        <dbReference type="Proteomes" id="UP001430953"/>
    </source>
</evidence>
<keyword evidence="8" id="KW-1185">Reference proteome</keyword>
<dbReference type="EMBL" id="JADYXP020000009">
    <property type="protein sequence ID" value="KAL0116871.1"/>
    <property type="molecule type" value="Genomic_DNA"/>
</dbReference>
<feature type="chain" id="PRO_5043777669" description="Serine protease K12H4.7" evidence="6">
    <location>
        <begin position="20"/>
        <end position="129"/>
    </location>
</feature>
<proteinExistence type="inferred from homology"/>
<keyword evidence="5" id="KW-0325">Glycoprotein</keyword>
<dbReference type="PANTHER" id="PTHR11010:SF117">
    <property type="entry name" value="SERINE PROTEASE 16"/>
    <property type="match status" value="1"/>
</dbReference>
<keyword evidence="4" id="KW-0378">Hydrolase</keyword>
<sequence length="129" mass="14953">MQILLLLSILLSILNNSIAWRNFMRGRAKGGNVGEPVLSSQTISLPEEQWFTQYLDHFNPTDTRVWKQRYFVNSDFYKLNGPIFLMIGAEGIANAKWMVEGEWIENAKEFGAMCFYLEHRFYGKSHPTA</sequence>
<evidence type="ECO:0000256" key="6">
    <source>
        <dbReference type="SAM" id="SignalP"/>
    </source>
</evidence>
<organism evidence="7 8">
    <name type="scientific">Cardiocondyla obscurior</name>
    <dbReference type="NCBI Taxonomy" id="286306"/>
    <lineage>
        <taxon>Eukaryota</taxon>
        <taxon>Metazoa</taxon>
        <taxon>Ecdysozoa</taxon>
        <taxon>Arthropoda</taxon>
        <taxon>Hexapoda</taxon>
        <taxon>Insecta</taxon>
        <taxon>Pterygota</taxon>
        <taxon>Neoptera</taxon>
        <taxon>Endopterygota</taxon>
        <taxon>Hymenoptera</taxon>
        <taxon>Apocrita</taxon>
        <taxon>Aculeata</taxon>
        <taxon>Formicoidea</taxon>
        <taxon>Formicidae</taxon>
        <taxon>Myrmicinae</taxon>
        <taxon>Cardiocondyla</taxon>
    </lineage>
</organism>
<reference evidence="7 8" key="1">
    <citation type="submission" date="2023-03" db="EMBL/GenBank/DDBJ databases">
        <title>High recombination rates correlate with genetic variation in Cardiocondyla obscurior ants.</title>
        <authorList>
            <person name="Errbii M."/>
        </authorList>
    </citation>
    <scope>NUCLEOTIDE SEQUENCE [LARGE SCALE GENOMIC DNA]</scope>
    <source>
        <strain evidence="7">Alpha-2009</strain>
        <tissue evidence="7">Whole body</tissue>
    </source>
</reference>
<dbReference type="Pfam" id="PF05577">
    <property type="entry name" value="Peptidase_S28"/>
    <property type="match status" value="1"/>
</dbReference>
<evidence type="ECO:0000256" key="1">
    <source>
        <dbReference type="ARBA" id="ARBA00011079"/>
    </source>
</evidence>
<comment type="similarity">
    <text evidence="1">Belongs to the peptidase S28 family.</text>
</comment>
<dbReference type="GO" id="GO:0006508">
    <property type="term" value="P:proteolysis"/>
    <property type="evidence" value="ECO:0007669"/>
    <property type="project" value="UniProtKB-KW"/>
</dbReference>
<comment type="caution">
    <text evidence="7">The sequence shown here is derived from an EMBL/GenBank/DDBJ whole genome shotgun (WGS) entry which is preliminary data.</text>
</comment>
<dbReference type="GO" id="GO:0008239">
    <property type="term" value="F:dipeptidyl-peptidase activity"/>
    <property type="evidence" value="ECO:0007669"/>
    <property type="project" value="TreeGrafter"/>
</dbReference>
<dbReference type="PANTHER" id="PTHR11010">
    <property type="entry name" value="PROTEASE S28 PRO-X CARBOXYPEPTIDASE-RELATED"/>
    <property type="match status" value="1"/>
</dbReference>
<dbReference type="Proteomes" id="UP001430953">
    <property type="component" value="Unassembled WGS sequence"/>
</dbReference>
<gene>
    <name evidence="7" type="ORF">PUN28_010030</name>
</gene>
<evidence type="ECO:0000313" key="7">
    <source>
        <dbReference type="EMBL" id="KAL0116871.1"/>
    </source>
</evidence>
<keyword evidence="2" id="KW-0645">Protease</keyword>
<dbReference type="Gene3D" id="3.40.50.1820">
    <property type="entry name" value="alpha/beta hydrolase"/>
    <property type="match status" value="1"/>
</dbReference>
<evidence type="ECO:0000256" key="2">
    <source>
        <dbReference type="ARBA" id="ARBA00022670"/>
    </source>
</evidence>
<evidence type="ECO:0000256" key="4">
    <source>
        <dbReference type="ARBA" id="ARBA00022801"/>
    </source>
</evidence>
<dbReference type="GO" id="GO:0070008">
    <property type="term" value="F:serine-type exopeptidase activity"/>
    <property type="evidence" value="ECO:0007669"/>
    <property type="project" value="InterPro"/>
</dbReference>
<dbReference type="AlphaFoldDB" id="A0AAW2FLP3"/>